<dbReference type="SMART" id="SM00244">
    <property type="entry name" value="PHB"/>
    <property type="match status" value="1"/>
</dbReference>
<gene>
    <name evidence="7" type="ORF">H6G83_03385</name>
</gene>
<comment type="caution">
    <text evidence="7">The sequence shown here is derived from an EMBL/GenBank/DDBJ whole genome shotgun (WGS) entry which is preliminary data.</text>
</comment>
<dbReference type="InterPro" id="IPR001972">
    <property type="entry name" value="Stomatin_HflK_fam"/>
</dbReference>
<evidence type="ECO:0000256" key="2">
    <source>
        <dbReference type="ARBA" id="ARBA00008164"/>
    </source>
</evidence>
<dbReference type="PROSITE" id="PS01270">
    <property type="entry name" value="BAND_7"/>
    <property type="match status" value="1"/>
</dbReference>
<protein>
    <submittedName>
        <fullName evidence="7">SPFH/Band 7/PHB domain protein</fullName>
    </submittedName>
</protein>
<sequence length="322" mass="35666">MEQFFLLIMLALGGSAVAGSVKVISQGNEALVERLGSYNKKLEPGLNFVVPFIDKTVYQETIREKVLDIPPQKCITRDNVSIEVDAVVYWRIVDMEKAWYKVENLQSAMVNLVLTQIRAEMGQLELDQTFTARSQINELLLRDLDIATDPWGVKVTRVELRDIIPSQAVRESMELQMSAERRRRAAILNSEGEREAAVNSARGKAEAQILDAEARQKSVILQAEAEQKAIVLKAQAERQQQVLKAQAIAESAEIIAQKIDSNPTANAALEVLFALGYLDMGSTIGQSDSSKVMFIDPRSIPATLEGIRSIVSDKPDSLINGR</sequence>
<dbReference type="PRINTS" id="PR00721">
    <property type="entry name" value="STOMATIN"/>
</dbReference>
<evidence type="ECO:0000256" key="5">
    <source>
        <dbReference type="ARBA" id="ARBA00023136"/>
    </source>
</evidence>
<evidence type="ECO:0000313" key="8">
    <source>
        <dbReference type="Proteomes" id="UP000661112"/>
    </source>
</evidence>
<evidence type="ECO:0000256" key="4">
    <source>
        <dbReference type="ARBA" id="ARBA00022989"/>
    </source>
</evidence>
<keyword evidence="3" id="KW-0812">Transmembrane</keyword>
<keyword evidence="8" id="KW-1185">Reference proteome</keyword>
<evidence type="ECO:0000256" key="1">
    <source>
        <dbReference type="ARBA" id="ARBA00004167"/>
    </source>
</evidence>
<dbReference type="RefSeq" id="WP_190466946.1">
    <property type="nucleotide sequence ID" value="NZ_JACJSG010000003.1"/>
</dbReference>
<name>A0ABR8D098_9NOST</name>
<feature type="domain" description="Band 7" evidence="6">
    <location>
        <begin position="19"/>
        <end position="177"/>
    </location>
</feature>
<comment type="subcellular location">
    <subcellularLocation>
        <location evidence="1">Membrane</location>
        <topology evidence="1">Single-pass membrane protein</topology>
    </subcellularLocation>
</comment>
<dbReference type="InterPro" id="IPR001107">
    <property type="entry name" value="Band_7"/>
</dbReference>
<dbReference type="InterPro" id="IPR036013">
    <property type="entry name" value="Band_7/SPFH_dom_sf"/>
</dbReference>
<dbReference type="PANTHER" id="PTHR43327:SF10">
    <property type="entry name" value="STOMATIN-LIKE PROTEIN 2, MITOCHONDRIAL"/>
    <property type="match status" value="1"/>
</dbReference>
<evidence type="ECO:0000256" key="3">
    <source>
        <dbReference type="ARBA" id="ARBA00022692"/>
    </source>
</evidence>
<dbReference type="EMBL" id="JACJSG010000003">
    <property type="protein sequence ID" value="MBD2499670.1"/>
    <property type="molecule type" value="Genomic_DNA"/>
</dbReference>
<dbReference type="Gene3D" id="3.30.479.30">
    <property type="entry name" value="Band 7 domain"/>
    <property type="match status" value="1"/>
</dbReference>
<dbReference type="SUPFAM" id="SSF117892">
    <property type="entry name" value="Band 7/SPFH domain"/>
    <property type="match status" value="1"/>
</dbReference>
<keyword evidence="4" id="KW-1133">Transmembrane helix</keyword>
<evidence type="ECO:0000313" key="7">
    <source>
        <dbReference type="EMBL" id="MBD2499670.1"/>
    </source>
</evidence>
<keyword evidence="5" id="KW-0472">Membrane</keyword>
<evidence type="ECO:0000259" key="6">
    <source>
        <dbReference type="SMART" id="SM00244"/>
    </source>
</evidence>
<dbReference type="Proteomes" id="UP000661112">
    <property type="component" value="Unassembled WGS sequence"/>
</dbReference>
<dbReference type="InterPro" id="IPR018080">
    <property type="entry name" value="Band_7/stomatin-like_CS"/>
</dbReference>
<dbReference type="PANTHER" id="PTHR43327">
    <property type="entry name" value="STOMATIN-LIKE PROTEIN 2, MITOCHONDRIAL"/>
    <property type="match status" value="1"/>
</dbReference>
<organism evidence="7 8">
    <name type="scientific">Anabaena azotica FACHB-119</name>
    <dbReference type="NCBI Taxonomy" id="947527"/>
    <lineage>
        <taxon>Bacteria</taxon>
        <taxon>Bacillati</taxon>
        <taxon>Cyanobacteriota</taxon>
        <taxon>Cyanophyceae</taxon>
        <taxon>Nostocales</taxon>
        <taxon>Nostocaceae</taxon>
        <taxon>Anabaena</taxon>
        <taxon>Anabaena azotica</taxon>
    </lineage>
</organism>
<comment type="similarity">
    <text evidence="2">Belongs to the band 7/mec-2 family.</text>
</comment>
<dbReference type="Pfam" id="PF01145">
    <property type="entry name" value="Band_7"/>
    <property type="match status" value="1"/>
</dbReference>
<proteinExistence type="inferred from homology"/>
<accession>A0ABR8D098</accession>
<dbReference type="InterPro" id="IPR050710">
    <property type="entry name" value="Band7/mec-2_domain"/>
</dbReference>
<dbReference type="CDD" id="cd08829">
    <property type="entry name" value="SPFH_paraslipin"/>
    <property type="match status" value="1"/>
</dbReference>
<reference evidence="7 8" key="1">
    <citation type="journal article" date="2020" name="ISME J.">
        <title>Comparative genomics reveals insights into cyanobacterial evolution and habitat adaptation.</title>
        <authorList>
            <person name="Chen M.Y."/>
            <person name="Teng W.K."/>
            <person name="Zhao L."/>
            <person name="Hu C.X."/>
            <person name="Zhou Y.K."/>
            <person name="Han B.P."/>
            <person name="Song L.R."/>
            <person name="Shu W.S."/>
        </authorList>
    </citation>
    <scope>NUCLEOTIDE SEQUENCE [LARGE SCALE GENOMIC DNA]</scope>
    <source>
        <strain evidence="7 8">FACHB-119</strain>
    </source>
</reference>